<dbReference type="Pfam" id="PF00472">
    <property type="entry name" value="RF-1"/>
    <property type="match status" value="1"/>
</dbReference>
<dbReference type="InterPro" id="IPR045853">
    <property type="entry name" value="Pep_chain_release_fac_I_sf"/>
</dbReference>
<evidence type="ECO:0000313" key="4">
    <source>
        <dbReference type="EMBL" id="OZI60160.1"/>
    </source>
</evidence>
<dbReference type="GO" id="GO:0004045">
    <property type="term" value="F:peptidyl-tRNA hydrolase activity"/>
    <property type="evidence" value="ECO:0007669"/>
    <property type="project" value="TreeGrafter"/>
</dbReference>
<dbReference type="GO" id="GO:0043022">
    <property type="term" value="F:ribosome binding"/>
    <property type="evidence" value="ECO:0007669"/>
    <property type="project" value="TreeGrafter"/>
</dbReference>
<dbReference type="AlphaFoldDB" id="A0A261UG34"/>
<dbReference type="NCBIfam" id="NF006718">
    <property type="entry name" value="PRK09256.1"/>
    <property type="match status" value="1"/>
</dbReference>
<organism evidence="4 5">
    <name type="scientific">Bordetella genomosp. 11</name>
    <dbReference type="NCBI Taxonomy" id="1416808"/>
    <lineage>
        <taxon>Bacteria</taxon>
        <taxon>Pseudomonadati</taxon>
        <taxon>Pseudomonadota</taxon>
        <taxon>Betaproteobacteria</taxon>
        <taxon>Burkholderiales</taxon>
        <taxon>Alcaligenaceae</taxon>
        <taxon>Bordetella</taxon>
    </lineage>
</organism>
<dbReference type="Gene3D" id="3.30.160.20">
    <property type="match status" value="1"/>
</dbReference>
<evidence type="ECO:0000259" key="3">
    <source>
        <dbReference type="PROSITE" id="PS00745"/>
    </source>
</evidence>
<gene>
    <name evidence="4" type="ORF">CAL28_11900</name>
</gene>
<proteinExistence type="inferred from homology"/>
<reference evidence="5" key="1">
    <citation type="submission" date="2017-05" db="EMBL/GenBank/DDBJ databases">
        <title>Complete and WGS of Bordetella genogroups.</title>
        <authorList>
            <person name="Spilker T."/>
            <person name="Lipuma J."/>
        </authorList>
    </citation>
    <scope>NUCLEOTIDE SEQUENCE [LARGE SCALE GENOMIC DNA]</scope>
    <source>
        <strain evidence="5">AU8856</strain>
    </source>
</reference>
<name>A0A261UG34_9BORD</name>
<accession>A0A261UG34</accession>
<dbReference type="Proteomes" id="UP000215767">
    <property type="component" value="Unassembled WGS sequence"/>
</dbReference>
<dbReference type="PANTHER" id="PTHR47814">
    <property type="entry name" value="PEPTIDYL-TRNA HYDROLASE ARFB"/>
    <property type="match status" value="1"/>
</dbReference>
<comment type="similarity">
    <text evidence="1">Belongs to the prokaryotic/mitochondrial release factor family.</text>
</comment>
<dbReference type="RefSeq" id="WP_094841576.1">
    <property type="nucleotide sequence ID" value="NZ_NEVS01000004.1"/>
</dbReference>
<dbReference type="OrthoDB" id="9815709at2"/>
<dbReference type="PANTHER" id="PTHR47814:SF1">
    <property type="entry name" value="PEPTIDYL-TRNA HYDROLASE ARFB"/>
    <property type="match status" value="1"/>
</dbReference>
<protein>
    <submittedName>
        <fullName evidence="4">Aminoacyl-tRNA hydrolase</fullName>
    </submittedName>
</protein>
<comment type="caution">
    <text evidence="4">The sequence shown here is derived from an EMBL/GenBank/DDBJ whole genome shotgun (WGS) entry which is preliminary data.</text>
</comment>
<evidence type="ECO:0000256" key="2">
    <source>
        <dbReference type="SAM" id="MobiDB-lite"/>
    </source>
</evidence>
<feature type="domain" description="Prokaryotic-type class I peptide chain release factors" evidence="3">
    <location>
        <begin position="21"/>
        <end position="37"/>
    </location>
</feature>
<dbReference type="PROSITE" id="PS00745">
    <property type="entry name" value="RF_PROK_I"/>
    <property type="match status" value="1"/>
</dbReference>
<feature type="region of interest" description="Disordered" evidence="2">
    <location>
        <begin position="96"/>
        <end position="126"/>
    </location>
</feature>
<keyword evidence="5" id="KW-1185">Reference proteome</keyword>
<sequence length="140" mass="15433">MIPISHNLMLDEREVEFSMIRAQGAGGQNVNKVSSAVHLRFDIRASSLPDDVKHALLGSGDRRITKDGVAIIKAQTHRSQDKNRAEAIERLAAMIASAARPVTPRKPTRPTRASQQRRVQRKVRHGQIKLMRGKIGGDAG</sequence>
<dbReference type="EMBL" id="NEVS01000004">
    <property type="protein sequence ID" value="OZI60160.1"/>
    <property type="molecule type" value="Genomic_DNA"/>
</dbReference>
<dbReference type="GO" id="GO:0003747">
    <property type="term" value="F:translation release factor activity"/>
    <property type="evidence" value="ECO:0007669"/>
    <property type="project" value="InterPro"/>
</dbReference>
<evidence type="ECO:0000313" key="5">
    <source>
        <dbReference type="Proteomes" id="UP000215767"/>
    </source>
</evidence>
<dbReference type="InterPro" id="IPR000352">
    <property type="entry name" value="Pep_chain_release_fac_I"/>
</dbReference>
<evidence type="ECO:0000256" key="1">
    <source>
        <dbReference type="ARBA" id="ARBA00010835"/>
    </source>
</evidence>
<dbReference type="GO" id="GO:0072344">
    <property type="term" value="P:rescue of stalled ribosome"/>
    <property type="evidence" value="ECO:0007669"/>
    <property type="project" value="TreeGrafter"/>
</dbReference>
<keyword evidence="4" id="KW-0378">Hydrolase</keyword>
<dbReference type="SUPFAM" id="SSF75620">
    <property type="entry name" value="Release factor"/>
    <property type="match status" value="1"/>
</dbReference>